<organism evidence="10 11">
    <name type="scientific">Phaseolus vulgaris</name>
    <name type="common">Kidney bean</name>
    <name type="synonym">French bean</name>
    <dbReference type="NCBI Taxonomy" id="3885"/>
    <lineage>
        <taxon>Eukaryota</taxon>
        <taxon>Viridiplantae</taxon>
        <taxon>Streptophyta</taxon>
        <taxon>Embryophyta</taxon>
        <taxon>Tracheophyta</taxon>
        <taxon>Spermatophyta</taxon>
        <taxon>Magnoliopsida</taxon>
        <taxon>eudicotyledons</taxon>
        <taxon>Gunneridae</taxon>
        <taxon>Pentapetalae</taxon>
        <taxon>rosids</taxon>
        <taxon>fabids</taxon>
        <taxon>Fabales</taxon>
        <taxon>Fabaceae</taxon>
        <taxon>Papilionoideae</taxon>
        <taxon>50 kb inversion clade</taxon>
        <taxon>NPAAA clade</taxon>
        <taxon>indigoferoid/millettioid clade</taxon>
        <taxon>Phaseoleae</taxon>
        <taxon>Phaseolus</taxon>
    </lineage>
</organism>
<dbReference type="Pfam" id="PF01095">
    <property type="entry name" value="Pectinesterase"/>
    <property type="match status" value="2"/>
</dbReference>
<keyword evidence="6" id="KW-0378">Hydrolase</keyword>
<dbReference type="GO" id="GO:0042545">
    <property type="term" value="P:cell wall modification"/>
    <property type="evidence" value="ECO:0007669"/>
    <property type="project" value="InterPro"/>
</dbReference>
<dbReference type="OMA" id="MVLQNCT"/>
<dbReference type="PANTHER" id="PTHR31707">
    <property type="entry name" value="PECTINESTERASE"/>
    <property type="match status" value="1"/>
</dbReference>
<keyword evidence="8" id="KW-0812">Transmembrane</keyword>
<dbReference type="InterPro" id="IPR011050">
    <property type="entry name" value="Pectin_lyase_fold/virulence"/>
</dbReference>
<comment type="pathway">
    <text evidence="2">Glycan metabolism; pectin degradation; 2-dehydro-3-deoxy-D-gluconate from pectin: step 1/5.</text>
</comment>
<name>V7BYY3_PHAVU</name>
<evidence type="ECO:0000313" key="10">
    <source>
        <dbReference type="EMBL" id="ESW21841.1"/>
    </source>
</evidence>
<comment type="similarity">
    <text evidence="3">In the N-terminal section; belongs to the PMEI family.</text>
</comment>
<dbReference type="EMBL" id="CM002292">
    <property type="protein sequence ID" value="ESW21841.1"/>
    <property type="molecule type" value="Genomic_DNA"/>
</dbReference>
<evidence type="ECO:0000259" key="9">
    <source>
        <dbReference type="SMART" id="SM00856"/>
    </source>
</evidence>
<dbReference type="InterPro" id="IPR012334">
    <property type="entry name" value="Pectin_lyas_fold"/>
</dbReference>
<feature type="transmembrane region" description="Helical" evidence="8">
    <location>
        <begin position="12"/>
        <end position="35"/>
    </location>
</feature>
<dbReference type="Pfam" id="PF04043">
    <property type="entry name" value="PMEI"/>
    <property type="match status" value="1"/>
</dbReference>
<evidence type="ECO:0000256" key="5">
    <source>
        <dbReference type="ARBA" id="ARBA00022512"/>
    </source>
</evidence>
<dbReference type="Gene3D" id="1.20.140.40">
    <property type="entry name" value="Invertase/pectin methylesterase inhibitor family protein"/>
    <property type="match status" value="2"/>
</dbReference>
<comment type="similarity">
    <text evidence="4">In the C-terminal section; belongs to the pectinesterase family.</text>
</comment>
<keyword evidence="8" id="KW-1133">Transmembrane helix</keyword>
<dbReference type="SUPFAM" id="SSF51126">
    <property type="entry name" value="Pectin lyase-like"/>
    <property type="match status" value="1"/>
</dbReference>
<keyword evidence="7" id="KW-0063">Aspartyl esterase</keyword>
<accession>V7BYY3</accession>
<evidence type="ECO:0000256" key="7">
    <source>
        <dbReference type="ARBA" id="ARBA00023085"/>
    </source>
</evidence>
<keyword evidence="5" id="KW-0964">Secreted</keyword>
<dbReference type="OrthoDB" id="2019149at2759"/>
<evidence type="ECO:0000256" key="4">
    <source>
        <dbReference type="ARBA" id="ARBA00007786"/>
    </source>
</evidence>
<dbReference type="Gramene" id="ESW21841">
    <property type="protein sequence ID" value="ESW21841"/>
    <property type="gene ID" value="PHAVU_005G103500g"/>
</dbReference>
<dbReference type="SMR" id="V7BYY3"/>
<dbReference type="InterPro" id="IPR006501">
    <property type="entry name" value="Pectinesterase_inhib_dom"/>
</dbReference>
<dbReference type="AlphaFoldDB" id="V7BYY3"/>
<proteinExistence type="inferred from homology"/>
<dbReference type="GO" id="GO:0004857">
    <property type="term" value="F:enzyme inhibitor activity"/>
    <property type="evidence" value="ECO:0007669"/>
    <property type="project" value="InterPro"/>
</dbReference>
<gene>
    <name evidence="10" type="ORF">PHAVU_005G103500g</name>
</gene>
<comment type="subcellular location">
    <subcellularLocation>
        <location evidence="1">Secreted</location>
        <location evidence="1">Cell wall</location>
    </subcellularLocation>
</comment>
<dbReference type="UniPathway" id="UPA00545">
    <property type="reaction ID" value="UER00823"/>
</dbReference>
<dbReference type="eggNOG" id="ENOG502QPZF">
    <property type="taxonomic scope" value="Eukaryota"/>
</dbReference>
<evidence type="ECO:0000313" key="11">
    <source>
        <dbReference type="Proteomes" id="UP000000226"/>
    </source>
</evidence>
<feature type="domain" description="Pectinesterase inhibitor" evidence="9">
    <location>
        <begin position="30"/>
        <end position="144"/>
    </location>
</feature>
<protein>
    <recommendedName>
        <fullName evidence="9">Pectinesterase inhibitor domain-containing protein</fullName>
    </recommendedName>
</protein>
<dbReference type="CDD" id="cd15799">
    <property type="entry name" value="PMEI-like_4"/>
    <property type="match status" value="1"/>
</dbReference>
<evidence type="ECO:0000256" key="3">
    <source>
        <dbReference type="ARBA" id="ARBA00006027"/>
    </source>
</evidence>
<dbReference type="GO" id="GO:0030599">
    <property type="term" value="F:pectinesterase activity"/>
    <property type="evidence" value="ECO:0007669"/>
    <property type="project" value="InterPro"/>
</dbReference>
<evidence type="ECO:0000256" key="2">
    <source>
        <dbReference type="ARBA" id="ARBA00005184"/>
    </source>
</evidence>
<evidence type="ECO:0000256" key="1">
    <source>
        <dbReference type="ARBA" id="ARBA00004191"/>
    </source>
</evidence>
<dbReference type="InterPro" id="IPR035513">
    <property type="entry name" value="Invertase/methylesterase_inhib"/>
</dbReference>
<reference evidence="11" key="1">
    <citation type="journal article" date="2014" name="Nat. Genet.">
        <title>A reference genome for common bean and genome-wide analysis of dual domestications.</title>
        <authorList>
            <person name="Schmutz J."/>
            <person name="McClean P.E."/>
            <person name="Mamidi S."/>
            <person name="Wu G.A."/>
            <person name="Cannon S.B."/>
            <person name="Grimwood J."/>
            <person name="Jenkins J."/>
            <person name="Shu S."/>
            <person name="Song Q."/>
            <person name="Chavarro C."/>
            <person name="Torres-Torres M."/>
            <person name="Geffroy V."/>
            <person name="Moghaddam S.M."/>
            <person name="Gao D."/>
            <person name="Abernathy B."/>
            <person name="Barry K."/>
            <person name="Blair M."/>
            <person name="Brick M.A."/>
            <person name="Chovatia M."/>
            <person name="Gepts P."/>
            <person name="Goodstein D.M."/>
            <person name="Gonzales M."/>
            <person name="Hellsten U."/>
            <person name="Hyten D.L."/>
            <person name="Jia G."/>
            <person name="Kelly J.D."/>
            <person name="Kudrna D."/>
            <person name="Lee R."/>
            <person name="Richard M.M."/>
            <person name="Miklas P.N."/>
            <person name="Osorno J.M."/>
            <person name="Rodrigues J."/>
            <person name="Thareau V."/>
            <person name="Urrea C.A."/>
            <person name="Wang M."/>
            <person name="Yu Y."/>
            <person name="Zhang M."/>
            <person name="Wing R.A."/>
            <person name="Cregan P.B."/>
            <person name="Rokhsar D.S."/>
            <person name="Jackson S.A."/>
        </authorList>
    </citation>
    <scope>NUCLEOTIDE SEQUENCE [LARGE SCALE GENOMIC DNA]</scope>
    <source>
        <strain evidence="11">cv. G19833</strain>
    </source>
</reference>
<dbReference type="InterPro" id="IPR000070">
    <property type="entry name" value="Pectinesterase_cat"/>
</dbReference>
<evidence type="ECO:0000256" key="8">
    <source>
        <dbReference type="SAM" id="Phobius"/>
    </source>
</evidence>
<keyword evidence="5" id="KW-0134">Cell wall</keyword>
<dbReference type="STRING" id="3885.V7BYY3"/>
<keyword evidence="11" id="KW-1185">Reference proteome</keyword>
<dbReference type="GO" id="GO:0045490">
    <property type="term" value="P:pectin catabolic process"/>
    <property type="evidence" value="ECO:0007669"/>
    <property type="project" value="UniProtKB-UniPathway"/>
</dbReference>
<evidence type="ECO:0000256" key="6">
    <source>
        <dbReference type="ARBA" id="ARBA00022801"/>
    </source>
</evidence>
<dbReference type="SUPFAM" id="SSF101148">
    <property type="entry name" value="Plant invertase/pectin methylesterase inhibitor"/>
    <property type="match status" value="1"/>
</dbReference>
<dbReference type="SMART" id="SM00856">
    <property type="entry name" value="PMEI"/>
    <property type="match status" value="1"/>
</dbReference>
<dbReference type="Proteomes" id="UP000000226">
    <property type="component" value="Chromosome 5"/>
</dbReference>
<sequence>MSKRNDNKGKIIVIGISTIFLVAIIGVVIFGINLINNGSNARAANTTNLKELIKIAFNITITKIGDKLKEVNLLHDVEKDPRAKMALDTCKQLMDFSIGIWLNGAITYQDTCLDGFENTTSEAGKKLKDLLMIGMHKSSNALAIVIELTDSITNWNATKLLGRRLLQGSKSPSWVDQSWCLFNHKPNVTVAKDGKGDFKSINEALKRVHEKKKKYVEVTKEMTHVVFIGDGGKKTRITSNKNYIDGINTYRTATVAIQGNYFVAINIGFENFVGPEKHQAVALRVQADKSIFYNCSMDGYQDTLYVHIMRQFYKIAPFQGGSIVSDPEFYLVRFDNKAYIARPWKNDSRIIIMDTYIDDLIHTNGYFPWYGLEGPSGMDTCFYAEYHNSGIGSNKSKCVNWSGIWNLNSKDAHWFSPSKFFHGTDWIQVTRIPCFLSIPTHHKHKKTILNW</sequence>
<keyword evidence="8" id="KW-0472">Membrane</keyword>
<dbReference type="Gene3D" id="2.160.20.10">
    <property type="entry name" value="Single-stranded right-handed beta-helix, Pectin lyase-like"/>
    <property type="match status" value="2"/>
</dbReference>